<dbReference type="Gene3D" id="3.40.50.300">
    <property type="entry name" value="P-loop containing nucleotide triphosphate hydrolases"/>
    <property type="match status" value="2"/>
</dbReference>
<sequence length="1179" mass="134034">MADNLLLPPLTKGNAKGEGDKNDPQRRAGRRYRLWPRSSWSATQTTRLSVNLDPLCTRPNGSLDLRCQEASFLLMPGSALAEGKTRPRFARLLFAETLQSNARLFAYLGFDTVTQLYIFADFEVPRILTQLLGFYVERGQPLPRHRRSTGHRDASCIISQAYSVWGRFGELQQWWTHQKHSLDERESSQVMVLPGFRFLHEVACYRLIKAYPRRFCHTGSLDPLEYVWGIHHEDWMRAHAVIVFTITRQLTIEGIVQSCRGMSVAVQFGAPYHMNLGSEFYGYVTSEKLAAGGYLLRDASQEGMETELMSRRATNEEIAYVLRDIPSWRSRSECERVCILQDTWGELTDIVTDAVCATLDLITPNIDWQLDLDSPRVQSNPAPMDQGQLSHLKNWLKDQMQSHKGETAEKGGPLPVSAADPGLEKSREMDALLGYTPRFNEESLVAICGRRGAGVYDIATEMELQAPHISDADQVAQLLAGPLRCAMLFSQCGTGKTRVMLLAIKFLIEENYALSEFGPFKPSVIIMPLAKFGTAVREIELRWHEVFDIWVLYRPEDDIHFTPHKTINSAEGFQQRIDDWTARRREESVARVLLLVSSEAWLKFSWILRGSQQLASQASEVDDSGDAQTKRKGEASVEPLWNFLALDECQVLQGHTSWHEEMVTHVDREALLLVSARPFLELGDMSTYLRLLHDPRSYKRLMLEEAIAGISLARLISTGSDSDSEAYESLTEWRKIRHDGFKLYVLIGCGPAYLLHPELFSDLEDLSRRGRASLAPVIKQITDMVSVRRGMYTPITLPDGKVTCLGEGVGRLAVRTIELTPSKKLKERIRESMAQVGQYVPEALQQEVTSSSQKALLARLSMITTDVKNMKLTFPSKRLIQNLHILQEGVLRHPISVETTGGLEWLFYNTRESRSIKFPLNRLTQVKYVVLSSPKYCHVLLRAFQCQEEEERLLLFTNSSLTSRILTALLVACEIRTLHLTSRHTQAEVDRAVRAFNHKFCPYTCLVTTFEVLGLGVSLDEFCHRGVIVELPSNHAMLLSAMGRLWRILVAKYSFDYRIDPGITEQYAELLDDLGGINKAIVGHNRRVTTFEIVRQKLGQGYSRHPRGDMRWDCMADATIWRDKGLFESALGRFCLKHPKKARLISRRKFHALSRVWKVGTEVTLEMVEGLQKKKRRVS</sequence>
<feature type="compositionally biased region" description="Basic and acidic residues" evidence="1">
    <location>
        <begin position="15"/>
        <end position="26"/>
    </location>
</feature>
<organism evidence="3 4">
    <name type="scientific">Trichoderma longibrachiatum ATCC 18648</name>
    <dbReference type="NCBI Taxonomy" id="983965"/>
    <lineage>
        <taxon>Eukaryota</taxon>
        <taxon>Fungi</taxon>
        <taxon>Dikarya</taxon>
        <taxon>Ascomycota</taxon>
        <taxon>Pezizomycotina</taxon>
        <taxon>Sordariomycetes</taxon>
        <taxon>Hypocreomycetidae</taxon>
        <taxon>Hypocreales</taxon>
        <taxon>Hypocreaceae</taxon>
        <taxon>Trichoderma</taxon>
    </lineage>
</organism>
<dbReference type="STRING" id="983965.A0A2T4C475"/>
<dbReference type="OrthoDB" id="4897540at2759"/>
<dbReference type="Proteomes" id="UP000240760">
    <property type="component" value="Unassembled WGS sequence"/>
</dbReference>
<keyword evidence="4" id="KW-1185">Reference proteome</keyword>
<protein>
    <recommendedName>
        <fullName evidence="2">Helicase C-terminal domain-containing protein</fullName>
    </recommendedName>
</protein>
<dbReference type="EMBL" id="KZ679132">
    <property type="protein sequence ID" value="PTB76324.1"/>
    <property type="molecule type" value="Genomic_DNA"/>
</dbReference>
<evidence type="ECO:0000313" key="4">
    <source>
        <dbReference type="Proteomes" id="UP000240760"/>
    </source>
</evidence>
<evidence type="ECO:0000256" key="1">
    <source>
        <dbReference type="SAM" id="MobiDB-lite"/>
    </source>
</evidence>
<dbReference type="Pfam" id="PF00271">
    <property type="entry name" value="Helicase_C"/>
    <property type="match status" value="1"/>
</dbReference>
<proteinExistence type="predicted"/>
<feature type="region of interest" description="Disordered" evidence="1">
    <location>
        <begin position="1"/>
        <end position="28"/>
    </location>
</feature>
<evidence type="ECO:0000259" key="2">
    <source>
        <dbReference type="Pfam" id="PF00271"/>
    </source>
</evidence>
<gene>
    <name evidence="3" type="ORF">M440DRAFT_1470331</name>
</gene>
<evidence type="ECO:0000313" key="3">
    <source>
        <dbReference type="EMBL" id="PTB76324.1"/>
    </source>
</evidence>
<reference evidence="3 4" key="1">
    <citation type="submission" date="2016-07" db="EMBL/GenBank/DDBJ databases">
        <title>Multiple horizontal gene transfer events from other fungi enriched the ability of initially mycotrophic Trichoderma (Ascomycota) to feed on dead plant biomass.</title>
        <authorList>
            <consortium name="DOE Joint Genome Institute"/>
            <person name="Aerts A."/>
            <person name="Atanasova L."/>
            <person name="Chenthamara K."/>
            <person name="Zhang J."/>
            <person name="Grujic M."/>
            <person name="Henrissat B."/>
            <person name="Kuo A."/>
            <person name="Salamov A."/>
            <person name="Lipzen A."/>
            <person name="Labutti K."/>
            <person name="Barry K."/>
            <person name="Miao Y."/>
            <person name="Rahimi M.J."/>
            <person name="Shen Q."/>
            <person name="Grigoriev I.V."/>
            <person name="Kubicek C.P."/>
            <person name="Druzhinina I.S."/>
        </authorList>
    </citation>
    <scope>NUCLEOTIDE SEQUENCE [LARGE SCALE GENOMIC DNA]</scope>
    <source>
        <strain evidence="3 4">ATCC 18648</strain>
    </source>
</reference>
<name>A0A2T4C475_TRILO</name>
<feature type="domain" description="Helicase C-terminal" evidence="2">
    <location>
        <begin position="940"/>
        <end position="1048"/>
    </location>
</feature>
<dbReference type="SUPFAM" id="SSF52540">
    <property type="entry name" value="P-loop containing nucleoside triphosphate hydrolases"/>
    <property type="match status" value="2"/>
</dbReference>
<dbReference type="InterPro" id="IPR001650">
    <property type="entry name" value="Helicase_C-like"/>
</dbReference>
<dbReference type="AlphaFoldDB" id="A0A2T4C475"/>
<accession>A0A2T4C475</accession>
<dbReference type="InterPro" id="IPR027417">
    <property type="entry name" value="P-loop_NTPase"/>
</dbReference>